<evidence type="ECO:0000256" key="2">
    <source>
        <dbReference type="SAM" id="Phobius"/>
    </source>
</evidence>
<dbReference type="STRING" id="6265.A0A0B2VTN2"/>
<accession>A0A0B2VTN2</accession>
<dbReference type="EMBL" id="JPKZ01000997">
    <property type="protein sequence ID" value="KHN84320.1"/>
    <property type="molecule type" value="Genomic_DNA"/>
</dbReference>
<organism evidence="4 5">
    <name type="scientific">Toxocara canis</name>
    <name type="common">Canine roundworm</name>
    <dbReference type="NCBI Taxonomy" id="6265"/>
    <lineage>
        <taxon>Eukaryota</taxon>
        <taxon>Metazoa</taxon>
        <taxon>Ecdysozoa</taxon>
        <taxon>Nematoda</taxon>
        <taxon>Chromadorea</taxon>
        <taxon>Rhabditida</taxon>
        <taxon>Spirurina</taxon>
        <taxon>Ascaridomorpha</taxon>
        <taxon>Ascaridoidea</taxon>
        <taxon>Toxocaridae</taxon>
        <taxon>Toxocara</taxon>
    </lineage>
</organism>
<name>A0A0B2VTN2_TOXCA</name>
<dbReference type="Gene3D" id="3.40.50.2000">
    <property type="entry name" value="Glycogen Phosphorylase B"/>
    <property type="match status" value="1"/>
</dbReference>
<dbReference type="Pfam" id="PF00534">
    <property type="entry name" value="Glycos_transf_1"/>
    <property type="match status" value="1"/>
</dbReference>
<proteinExistence type="predicted"/>
<dbReference type="PANTHER" id="PTHR45871:SF1">
    <property type="entry name" value="PHOSPHATIDYLINOSITOL N-ACETYLGLUCOSAMINYLTRANSFERASE SUBUNIT A"/>
    <property type="match status" value="1"/>
</dbReference>
<evidence type="ECO:0000259" key="3">
    <source>
        <dbReference type="Pfam" id="PF00534"/>
    </source>
</evidence>
<comment type="caution">
    <text evidence="4">The sequence shown here is derived from an EMBL/GenBank/DDBJ whole genome shotgun (WGS) entry which is preliminary data.</text>
</comment>
<dbReference type="GO" id="GO:0006506">
    <property type="term" value="P:GPI anchor biosynthetic process"/>
    <property type="evidence" value="ECO:0007669"/>
    <property type="project" value="TreeGrafter"/>
</dbReference>
<keyword evidence="2" id="KW-0472">Membrane</keyword>
<evidence type="ECO:0000313" key="4">
    <source>
        <dbReference type="EMBL" id="KHN84320.1"/>
    </source>
</evidence>
<dbReference type="InterPro" id="IPR001296">
    <property type="entry name" value="Glyco_trans_1"/>
</dbReference>
<reference evidence="4 5" key="1">
    <citation type="submission" date="2014-11" db="EMBL/GenBank/DDBJ databases">
        <title>Genetic blueprint of the zoonotic pathogen Toxocara canis.</title>
        <authorList>
            <person name="Zhu X.-Q."/>
            <person name="Korhonen P.K."/>
            <person name="Cai H."/>
            <person name="Young N.D."/>
            <person name="Nejsum P."/>
            <person name="von Samson-Himmelstjerna G."/>
            <person name="Boag P.R."/>
            <person name="Tan P."/>
            <person name="Li Q."/>
            <person name="Min J."/>
            <person name="Yang Y."/>
            <person name="Wang X."/>
            <person name="Fang X."/>
            <person name="Hall R.S."/>
            <person name="Hofmann A."/>
            <person name="Sternberg P.W."/>
            <person name="Jex A.R."/>
            <person name="Gasser R.B."/>
        </authorList>
    </citation>
    <scope>NUCLEOTIDE SEQUENCE [LARGE SCALE GENOMIC DNA]</scope>
    <source>
        <strain evidence="4">PN_DK_2014</strain>
    </source>
</reference>
<dbReference type="GO" id="GO:0017176">
    <property type="term" value="F:phosphatidylinositol N-acetylglucosaminyltransferase activity"/>
    <property type="evidence" value="ECO:0007669"/>
    <property type="project" value="TreeGrafter"/>
</dbReference>
<keyword evidence="5" id="KW-1185">Reference proteome</keyword>
<evidence type="ECO:0000313" key="5">
    <source>
        <dbReference type="Proteomes" id="UP000031036"/>
    </source>
</evidence>
<dbReference type="AlphaFoldDB" id="A0A0B2VTN2"/>
<keyword evidence="1" id="KW-0328">Glycosyltransferase</keyword>
<dbReference type="SUPFAM" id="SSF53756">
    <property type="entry name" value="UDP-Glycosyltransferase/glycogen phosphorylase"/>
    <property type="match status" value="1"/>
</dbReference>
<sequence length="219" mass="25217">MREKYCLQERIIMLGTLPHNQVRDVLVQGQIFLNTSLTEAFCMSIVEAASCGLHVVSTRVGGIPEVLPEQFMITAEPVPDKLVDALLRAIRMRENCELMAPEEKHRMVRGMYHWPDIAKRTEKVYATAVRERPPSWCQGIINYYNCGFGFGILYIWAALVNIIWLLILDFFDANKGVEEECVDTAELKLAVRPESRRSKVRTNWMNVVKHDTKNRMFAL</sequence>
<keyword evidence="1" id="KW-0808">Transferase</keyword>
<keyword evidence="2" id="KW-0812">Transmembrane</keyword>
<dbReference type="Proteomes" id="UP000031036">
    <property type="component" value="Unassembled WGS sequence"/>
</dbReference>
<keyword evidence="2" id="KW-1133">Transmembrane helix</keyword>
<feature type="transmembrane region" description="Helical" evidence="2">
    <location>
        <begin position="147"/>
        <end position="168"/>
    </location>
</feature>
<dbReference type="OrthoDB" id="5861017at2759"/>
<protein>
    <submittedName>
        <fullName evidence="4">N-acetylglucosaminyl-phosphatidylinositol biosynthetic protein</fullName>
    </submittedName>
</protein>
<gene>
    <name evidence="4" type="primary">Piga</name>
    <name evidence="4" type="ORF">Tcan_16652</name>
</gene>
<dbReference type="PANTHER" id="PTHR45871">
    <property type="entry name" value="N-ACETYLGLUCOSAMINYL-PHOSPHATIDYLINOSITOL BIOSYNTHETIC PROTEIN"/>
    <property type="match status" value="1"/>
</dbReference>
<evidence type="ECO:0000256" key="1">
    <source>
        <dbReference type="ARBA" id="ARBA00022676"/>
    </source>
</evidence>
<dbReference type="GO" id="GO:0000506">
    <property type="term" value="C:glycosylphosphatidylinositol-N-acetylglucosaminyltransferase (GPI-GnT) complex"/>
    <property type="evidence" value="ECO:0007669"/>
    <property type="project" value="TreeGrafter"/>
</dbReference>
<feature type="domain" description="Glycosyl transferase family 1" evidence="3">
    <location>
        <begin position="3"/>
        <end position="101"/>
    </location>
</feature>